<evidence type="ECO:0000259" key="4">
    <source>
        <dbReference type="Pfam" id="PF00881"/>
    </source>
</evidence>
<dbReference type="Proteomes" id="UP000630660">
    <property type="component" value="Unassembled WGS sequence"/>
</dbReference>
<reference evidence="5" key="1">
    <citation type="submission" date="2019-11" db="EMBL/GenBank/DDBJ databases">
        <title>Microbial mats filling the niche in hypersaline microbial mats.</title>
        <authorList>
            <person name="Wong H.L."/>
            <person name="Macleod F.I."/>
            <person name="White R.A. III"/>
            <person name="Burns B.P."/>
        </authorList>
    </citation>
    <scope>NUCLEOTIDE SEQUENCE</scope>
    <source>
        <strain evidence="5">Bin_327</strain>
    </source>
</reference>
<evidence type="ECO:0000256" key="2">
    <source>
        <dbReference type="ARBA" id="ARBA00022643"/>
    </source>
</evidence>
<dbReference type="PANTHER" id="PTHR23026">
    <property type="entry name" value="NADPH NITROREDUCTASE"/>
    <property type="match status" value="1"/>
</dbReference>
<keyword evidence="3" id="KW-0560">Oxidoreductase</keyword>
<evidence type="ECO:0000313" key="5">
    <source>
        <dbReference type="EMBL" id="MBD3365148.1"/>
    </source>
</evidence>
<dbReference type="SUPFAM" id="SSF55469">
    <property type="entry name" value="FMN-dependent nitroreductase-like"/>
    <property type="match status" value="1"/>
</dbReference>
<evidence type="ECO:0000313" key="6">
    <source>
        <dbReference type="Proteomes" id="UP000630660"/>
    </source>
</evidence>
<dbReference type="Pfam" id="PF00881">
    <property type="entry name" value="Nitroreductase"/>
    <property type="match status" value="2"/>
</dbReference>
<dbReference type="CDD" id="cd02150">
    <property type="entry name" value="nitroreductase"/>
    <property type="match status" value="1"/>
</dbReference>
<gene>
    <name evidence="5" type="ORF">GF359_08030</name>
</gene>
<dbReference type="InterPro" id="IPR000415">
    <property type="entry name" value="Nitroreductase-like"/>
</dbReference>
<organism evidence="5 6">
    <name type="scientific">candidate division WOR-3 bacterium</name>
    <dbReference type="NCBI Taxonomy" id="2052148"/>
    <lineage>
        <taxon>Bacteria</taxon>
        <taxon>Bacteria division WOR-3</taxon>
    </lineage>
</organism>
<evidence type="ECO:0000256" key="3">
    <source>
        <dbReference type="ARBA" id="ARBA00023002"/>
    </source>
</evidence>
<keyword evidence="2" id="KW-0288">FMN</keyword>
<dbReference type="InterPro" id="IPR029479">
    <property type="entry name" value="Nitroreductase"/>
</dbReference>
<proteinExistence type="predicted"/>
<sequence>MNAIFTRRSIRKYTGQPVSDELIQTLLRAAMAAPSAGNQQPWHFVVVADHDIMDKVTEFHPHAGMLTEAPLAILACGDPTVEKFEGRWPLDCSAATENLLLAAHAKGLGAVWLAIYPVPERIAGMRDLLGIPEQVVPFCLVSIGYPAEEKKPEDRFNPERVHNNKW</sequence>
<dbReference type="GO" id="GO:0016491">
    <property type="term" value="F:oxidoreductase activity"/>
    <property type="evidence" value="ECO:0007669"/>
    <property type="project" value="UniProtKB-KW"/>
</dbReference>
<keyword evidence="1" id="KW-0285">Flavoprotein</keyword>
<accession>A0A9D5K9V7</accession>
<feature type="domain" description="Nitroreductase" evidence="4">
    <location>
        <begin position="5"/>
        <end position="58"/>
    </location>
</feature>
<protein>
    <submittedName>
        <fullName evidence="5">Nitroreductase family protein</fullName>
    </submittedName>
</protein>
<dbReference type="EMBL" id="WJKJ01000266">
    <property type="protein sequence ID" value="MBD3365148.1"/>
    <property type="molecule type" value="Genomic_DNA"/>
</dbReference>
<dbReference type="Gene3D" id="3.40.109.10">
    <property type="entry name" value="NADH Oxidase"/>
    <property type="match status" value="1"/>
</dbReference>
<feature type="domain" description="Nitroreductase" evidence="4">
    <location>
        <begin position="65"/>
        <end position="145"/>
    </location>
</feature>
<dbReference type="PANTHER" id="PTHR23026:SF90">
    <property type="entry name" value="IODOTYROSINE DEIODINASE 1"/>
    <property type="match status" value="1"/>
</dbReference>
<evidence type="ECO:0000256" key="1">
    <source>
        <dbReference type="ARBA" id="ARBA00022630"/>
    </source>
</evidence>
<dbReference type="AlphaFoldDB" id="A0A9D5K9V7"/>
<dbReference type="InterPro" id="IPR050627">
    <property type="entry name" value="Nitroreductase/BluB"/>
</dbReference>
<name>A0A9D5K9V7_UNCW3</name>
<comment type="caution">
    <text evidence="5">The sequence shown here is derived from an EMBL/GenBank/DDBJ whole genome shotgun (WGS) entry which is preliminary data.</text>
</comment>